<comment type="caution">
    <text evidence="1">The sequence shown here is derived from an EMBL/GenBank/DDBJ whole genome shotgun (WGS) entry which is preliminary data.</text>
</comment>
<name>A0ABN7W2Y8_GIGMA</name>
<proteinExistence type="predicted"/>
<reference evidence="1 2" key="1">
    <citation type="submission" date="2021-06" db="EMBL/GenBank/DDBJ databases">
        <authorList>
            <person name="Kallberg Y."/>
            <person name="Tangrot J."/>
            <person name="Rosling A."/>
        </authorList>
    </citation>
    <scope>NUCLEOTIDE SEQUENCE [LARGE SCALE GENOMIC DNA]</scope>
    <source>
        <strain evidence="1 2">120-4 pot B 10/14</strain>
    </source>
</reference>
<dbReference type="Proteomes" id="UP000789901">
    <property type="component" value="Unassembled WGS sequence"/>
</dbReference>
<keyword evidence="2" id="KW-1185">Reference proteome</keyword>
<gene>
    <name evidence="1" type="ORF">GMARGA_LOCUS25983</name>
</gene>
<organism evidence="1 2">
    <name type="scientific">Gigaspora margarita</name>
    <dbReference type="NCBI Taxonomy" id="4874"/>
    <lineage>
        <taxon>Eukaryota</taxon>
        <taxon>Fungi</taxon>
        <taxon>Fungi incertae sedis</taxon>
        <taxon>Mucoromycota</taxon>
        <taxon>Glomeromycotina</taxon>
        <taxon>Glomeromycetes</taxon>
        <taxon>Diversisporales</taxon>
        <taxon>Gigasporaceae</taxon>
        <taxon>Gigaspora</taxon>
    </lineage>
</organism>
<evidence type="ECO:0000313" key="1">
    <source>
        <dbReference type="EMBL" id="CAG8814188.1"/>
    </source>
</evidence>
<sequence length="442" mass="51778">MRKVMEKKDTQEETECVKISFSTKQIEHMILDTHVDNKNDNIKENSYQHKEVAVNITHMATENQEIMHNPLQTDQISLDINTGNTKDHIPAPTASKVAKGISKKEGLGGANLKGKKKEHLTNDIEYMMKDRFMKINKAKRSRKMKTSDDYQVLKLDQGLANAHAILKDNRNLVIWKRGEQESEIDYIWISKEWAAYIIQASTKDMDLVTNSDHKLLITALDTDKKISMDKEWDIIQSSIIKAVQTSLPMKKKLAEMLKTENIEKTDILQLLRKCIRKLDTFCCRIRKRVLMPQEEKKLHELCKDIEKNYEINTSCEQTQDTEEKRQEIKKRIEERYSMIVSDQRRMLNSLLERKHNKIRLDRVTKTEVRNEIELIYNPKKIKKEYKSLSKIRSNWYEGLMTAITKKEWKIAMDQTKTNLVPGASGIPYPLLKNCSNRNKRNL</sequence>
<evidence type="ECO:0000313" key="2">
    <source>
        <dbReference type="Proteomes" id="UP000789901"/>
    </source>
</evidence>
<dbReference type="EMBL" id="CAJVQB010029539">
    <property type="protein sequence ID" value="CAG8814188.1"/>
    <property type="molecule type" value="Genomic_DNA"/>
</dbReference>
<protein>
    <submittedName>
        <fullName evidence="1">31596_t:CDS:1</fullName>
    </submittedName>
</protein>
<accession>A0ABN7W2Y8</accession>